<comment type="similarity">
    <text evidence="2">Belongs to the EamA transporter family.</text>
</comment>
<keyword evidence="4 6" id="KW-1133">Transmembrane helix</keyword>
<feature type="transmembrane region" description="Helical" evidence="6">
    <location>
        <begin position="131"/>
        <end position="147"/>
    </location>
</feature>
<protein>
    <submittedName>
        <fullName evidence="8">Drug/metabolite transporter (DMT)-like permease</fullName>
    </submittedName>
</protein>
<dbReference type="PANTHER" id="PTHR32322:SF2">
    <property type="entry name" value="EAMA DOMAIN-CONTAINING PROTEIN"/>
    <property type="match status" value="1"/>
</dbReference>
<evidence type="ECO:0000313" key="8">
    <source>
        <dbReference type="EMBL" id="MBB3011288.1"/>
    </source>
</evidence>
<dbReference type="PANTHER" id="PTHR32322">
    <property type="entry name" value="INNER MEMBRANE TRANSPORTER"/>
    <property type="match status" value="1"/>
</dbReference>
<evidence type="ECO:0000313" key="9">
    <source>
        <dbReference type="Proteomes" id="UP000578036"/>
    </source>
</evidence>
<evidence type="ECO:0000256" key="1">
    <source>
        <dbReference type="ARBA" id="ARBA00004141"/>
    </source>
</evidence>
<comment type="caution">
    <text evidence="8">The sequence shown here is derived from an EMBL/GenBank/DDBJ whole genome shotgun (WGS) entry which is preliminary data.</text>
</comment>
<dbReference type="AlphaFoldDB" id="A0A7W4VHL4"/>
<evidence type="ECO:0000256" key="3">
    <source>
        <dbReference type="ARBA" id="ARBA00022692"/>
    </source>
</evidence>
<dbReference type="InterPro" id="IPR037185">
    <property type="entry name" value="EmrE-like"/>
</dbReference>
<accession>A0A7W4VHL4</accession>
<dbReference type="EMBL" id="JACHWF010000015">
    <property type="protein sequence ID" value="MBB3011288.1"/>
    <property type="molecule type" value="Genomic_DNA"/>
</dbReference>
<evidence type="ECO:0000256" key="2">
    <source>
        <dbReference type="ARBA" id="ARBA00007362"/>
    </source>
</evidence>
<feature type="transmembrane region" description="Helical" evidence="6">
    <location>
        <begin position="12"/>
        <end position="30"/>
    </location>
</feature>
<dbReference type="Pfam" id="PF00892">
    <property type="entry name" value="EamA"/>
    <property type="match status" value="1"/>
</dbReference>
<dbReference type="InterPro" id="IPR000620">
    <property type="entry name" value="EamA_dom"/>
</dbReference>
<name>A0A7W4VHL4_9BURK</name>
<keyword evidence="3 6" id="KW-0812">Transmembrane</keyword>
<dbReference type="SUPFAM" id="SSF103481">
    <property type="entry name" value="Multidrug resistance efflux transporter EmrE"/>
    <property type="match status" value="1"/>
</dbReference>
<evidence type="ECO:0000256" key="4">
    <source>
        <dbReference type="ARBA" id="ARBA00022989"/>
    </source>
</evidence>
<keyword evidence="9" id="KW-1185">Reference proteome</keyword>
<feature type="transmembrane region" description="Helical" evidence="6">
    <location>
        <begin position="42"/>
        <end position="62"/>
    </location>
</feature>
<comment type="subcellular location">
    <subcellularLocation>
        <location evidence="1">Membrane</location>
        <topology evidence="1">Multi-pass membrane protein</topology>
    </subcellularLocation>
</comment>
<feature type="transmembrane region" description="Helical" evidence="6">
    <location>
        <begin position="74"/>
        <end position="97"/>
    </location>
</feature>
<dbReference type="GO" id="GO:0016020">
    <property type="term" value="C:membrane"/>
    <property type="evidence" value="ECO:0007669"/>
    <property type="project" value="UniProtKB-SubCell"/>
</dbReference>
<reference evidence="8 9" key="1">
    <citation type="submission" date="2020-08" db="EMBL/GenBank/DDBJ databases">
        <title>Genomic Encyclopedia of Type Strains, Phase IV (KMG-V): Genome sequencing to study the core and pangenomes of soil and plant-associated prokaryotes.</title>
        <authorList>
            <person name="Whitman W."/>
        </authorList>
    </citation>
    <scope>NUCLEOTIDE SEQUENCE [LARGE SCALE GENOMIC DNA]</scope>
    <source>
        <strain evidence="8 9">SLV-2362</strain>
    </source>
</reference>
<organism evidence="8 9">
    <name type="scientific">Cupriavidus alkaliphilus</name>
    <dbReference type="NCBI Taxonomy" id="942866"/>
    <lineage>
        <taxon>Bacteria</taxon>
        <taxon>Pseudomonadati</taxon>
        <taxon>Pseudomonadota</taxon>
        <taxon>Betaproteobacteria</taxon>
        <taxon>Burkholderiales</taxon>
        <taxon>Burkholderiaceae</taxon>
        <taxon>Cupriavidus</taxon>
    </lineage>
</organism>
<dbReference type="Proteomes" id="UP000578036">
    <property type="component" value="Unassembled WGS sequence"/>
</dbReference>
<gene>
    <name evidence="8" type="ORF">FHX61_005977</name>
</gene>
<evidence type="ECO:0000259" key="7">
    <source>
        <dbReference type="Pfam" id="PF00892"/>
    </source>
</evidence>
<feature type="domain" description="EamA" evidence="7">
    <location>
        <begin position="11"/>
        <end position="147"/>
    </location>
</feature>
<keyword evidence="5 6" id="KW-0472">Membrane</keyword>
<dbReference type="InterPro" id="IPR050638">
    <property type="entry name" value="AA-Vitamin_Transporters"/>
</dbReference>
<feature type="transmembrane region" description="Helical" evidence="6">
    <location>
        <begin position="104"/>
        <end position="125"/>
    </location>
</feature>
<sequence length="169" mass="17807">MNVHDAGGDPLGVAYMLLGSLSVGGSFVYARRFLSGLNLSPLPLSTWQIGFALVVITSMTDFHGIARIADDTRALLGLVLGLGLSGTGLAFILYYFVVGRLGALAASSVTYIPPVVALLMGAAIADESLRPVDALAMAAILGGVYLLQSRMHSRPLPALRQRRRGVRPD</sequence>
<evidence type="ECO:0000256" key="6">
    <source>
        <dbReference type="SAM" id="Phobius"/>
    </source>
</evidence>
<evidence type="ECO:0000256" key="5">
    <source>
        <dbReference type="ARBA" id="ARBA00023136"/>
    </source>
</evidence>
<proteinExistence type="inferred from homology"/>